<dbReference type="SUPFAM" id="SSF52540">
    <property type="entry name" value="P-loop containing nucleoside triphosphate hydrolases"/>
    <property type="match status" value="2"/>
</dbReference>
<accession>A0A7D5I3L6</accession>
<evidence type="ECO:0000313" key="2">
    <source>
        <dbReference type="EMBL" id="QLC49468.1"/>
    </source>
</evidence>
<reference evidence="2 3" key="1">
    <citation type="submission" date="2020-06" db="EMBL/GenBank/DDBJ databases">
        <title>Methanolobus halotolerans sp. nov., isolated from a saline lake Tus in Siberia.</title>
        <authorList>
            <person name="Shen Y."/>
            <person name="Chen S.-C."/>
            <person name="Lai M.-C."/>
            <person name="Huang H.-H."/>
            <person name="Chiu H.-H."/>
            <person name="Tang S.-L."/>
            <person name="Rogozin D.Y."/>
            <person name="Degermendzhy A.G."/>
        </authorList>
    </citation>
    <scope>NUCLEOTIDE SEQUENCE [LARGE SCALE GENOMIC DNA]</scope>
    <source>
        <strain evidence="2 3">DSM 21339</strain>
    </source>
</reference>
<proteinExistence type="predicted"/>
<gene>
    <name evidence="2" type="primary">pap</name>
    <name evidence="2" type="ORF">HWN40_03940</name>
</gene>
<dbReference type="KEGG" id="mzi:HWN40_03940"/>
<dbReference type="RefSeq" id="WP_176964531.1">
    <property type="nucleotide sequence ID" value="NZ_CP058215.1"/>
</dbReference>
<feature type="domain" description="Polyphosphate kinase-2-related" evidence="1">
    <location>
        <begin position="271"/>
        <end position="493"/>
    </location>
</feature>
<dbReference type="GO" id="GO:0006797">
    <property type="term" value="P:polyphosphate metabolic process"/>
    <property type="evidence" value="ECO:0007669"/>
    <property type="project" value="InterPro"/>
</dbReference>
<keyword evidence="2" id="KW-0808">Transferase</keyword>
<sequence length="495" mass="59307">MLDKVDLSKSIEKDEYEDLIDEFTIRLGELQRKAWKLGIPVIVVFEGWHASGMAEIINRFLMPLNPMGFELHTTGKPCAQELRKPLIWRFWTKIPARGEIAIFDRSWYRRALLEHFIHDIPEKEITNCLKGITYFEKQLADDGYLIFKFFLHISKEVQQKRFEYINGKGIPLFISEEEEQDYIKEYDRLMPLTEKMLERTDTSHAPWNITEANDLNFATVRIMATFIQALENRIAKVEEKHKESENERDHTYINKSLKPSILETVDLSRKLSGHEYKKMKEEYQERLWSLQYRLFMQKRPLVLVFEGWDASGKGGGIKRLVQVMNPRLYRVIPIGVPSDVELSHHYMWRFYNEIPEAGHMAIFDRSWYGRVLVERVENLCTDREWKRAYREINEFEEILSNYGTIVLKFWIHIDPEEQLQRFKKREKIPHKRWKITEDDWKNREKWDLYEEAANEMLQKTSTTYAPWTIVEGNNKKYARVKVLRTVVEKLEQELE</sequence>
<dbReference type="Proteomes" id="UP000509594">
    <property type="component" value="Chromosome"/>
</dbReference>
<keyword evidence="3" id="KW-1185">Reference proteome</keyword>
<dbReference type="EMBL" id="CP058215">
    <property type="protein sequence ID" value="QLC49468.1"/>
    <property type="molecule type" value="Genomic_DNA"/>
</dbReference>
<name>A0A7D5I3L6_9EURY</name>
<dbReference type="Gene3D" id="3.40.50.300">
    <property type="entry name" value="P-loop containing nucleotide triphosphate hydrolases"/>
    <property type="match status" value="2"/>
</dbReference>
<dbReference type="InterPro" id="IPR027417">
    <property type="entry name" value="P-loop_NTPase"/>
</dbReference>
<dbReference type="Pfam" id="PF03976">
    <property type="entry name" value="PPK2"/>
    <property type="match status" value="2"/>
</dbReference>
<evidence type="ECO:0000313" key="3">
    <source>
        <dbReference type="Proteomes" id="UP000509594"/>
    </source>
</evidence>
<dbReference type="NCBIfam" id="TIGR03708">
    <property type="entry name" value="poly_P_AMP_trns"/>
    <property type="match status" value="1"/>
</dbReference>
<dbReference type="PANTHER" id="PTHR34383:SF3">
    <property type="entry name" value="POLYPHOSPHATE:AMP PHOSPHOTRANSFERASE"/>
    <property type="match status" value="1"/>
</dbReference>
<dbReference type="GO" id="GO:0043751">
    <property type="term" value="F:polyphosphate:AMP phosphotransferase activity"/>
    <property type="evidence" value="ECO:0007669"/>
    <property type="project" value="InterPro"/>
</dbReference>
<protein>
    <submittedName>
        <fullName evidence="2">Polyphosphate:AMP phosphotransferase</fullName>
    </submittedName>
</protein>
<dbReference type="GeneID" id="55820797"/>
<dbReference type="InterPro" id="IPR022488">
    <property type="entry name" value="PPK2-related"/>
</dbReference>
<evidence type="ECO:0000259" key="1">
    <source>
        <dbReference type="Pfam" id="PF03976"/>
    </source>
</evidence>
<dbReference type="AlphaFoldDB" id="A0A7D5I3L6"/>
<dbReference type="InterPro" id="IPR022489">
    <property type="entry name" value="PolyP_AMP_Tfrase"/>
</dbReference>
<dbReference type="PANTHER" id="PTHR34383">
    <property type="entry name" value="POLYPHOSPHATE:AMP PHOSPHOTRANSFERASE-RELATED"/>
    <property type="match status" value="1"/>
</dbReference>
<feature type="domain" description="Polyphosphate kinase-2-related" evidence="1">
    <location>
        <begin position="11"/>
        <end position="233"/>
    </location>
</feature>
<organism evidence="2 3">
    <name type="scientific">Methanolobus zinderi</name>
    <dbReference type="NCBI Taxonomy" id="536044"/>
    <lineage>
        <taxon>Archaea</taxon>
        <taxon>Methanobacteriati</taxon>
        <taxon>Methanobacteriota</taxon>
        <taxon>Stenosarchaea group</taxon>
        <taxon>Methanomicrobia</taxon>
        <taxon>Methanosarcinales</taxon>
        <taxon>Methanosarcinaceae</taxon>
        <taxon>Methanolobus</taxon>
    </lineage>
</organism>
<dbReference type="OrthoDB" id="9408at2157"/>